<dbReference type="GO" id="GO:0016740">
    <property type="term" value="F:transferase activity"/>
    <property type="evidence" value="ECO:0007669"/>
    <property type="project" value="UniProtKB-KW"/>
</dbReference>
<keyword evidence="2" id="KW-1133">Transmembrane helix</keyword>
<dbReference type="RefSeq" id="WP_069468912.1">
    <property type="nucleotide sequence ID" value="NZ_CP017107.1"/>
</dbReference>
<evidence type="ECO:0000313" key="4">
    <source>
        <dbReference type="Proteomes" id="UP000094723"/>
    </source>
</evidence>
<dbReference type="AlphaFoldDB" id="A0A1D7TQL9"/>
<dbReference type="EMBL" id="CP017107">
    <property type="protein sequence ID" value="AOO73266.1"/>
    <property type="molecule type" value="Genomic_DNA"/>
</dbReference>
<evidence type="ECO:0000256" key="1">
    <source>
        <dbReference type="SAM" id="MobiDB-lite"/>
    </source>
</evidence>
<sequence>MKGKMGIFKQSKIQIISLISLVAMILLLILGGNIAKADDVSSSSSSSTSETSSSVVVKSQDSSNVSRETSSSATSSNSSSSVLSSVSSTSGSSSSVQGNATSKANTQVYVVATVDNSKANNTDKDTDQQADASSVEVVVADNESQPSEYASVKVSNKNVKKHSELSMPKIESTNNFPKTGDNAKEWFPVWGAVVLAVGSILASILYAQEKEGK</sequence>
<feature type="region of interest" description="Disordered" evidence="1">
    <location>
        <begin position="38"/>
        <end position="99"/>
    </location>
</feature>
<gene>
    <name evidence="3" type="ORF">BHF65_03145</name>
</gene>
<evidence type="ECO:0000256" key="2">
    <source>
        <dbReference type="SAM" id="Phobius"/>
    </source>
</evidence>
<dbReference type="Proteomes" id="UP000094723">
    <property type="component" value="Chromosome"/>
</dbReference>
<protein>
    <submittedName>
        <fullName evidence="3">Glucosyltransferase-S</fullName>
    </submittedName>
</protein>
<organism evidence="3 4">
    <name type="scientific">Ligilactobacillus salivarius</name>
    <dbReference type="NCBI Taxonomy" id="1624"/>
    <lineage>
        <taxon>Bacteria</taxon>
        <taxon>Bacillati</taxon>
        <taxon>Bacillota</taxon>
        <taxon>Bacilli</taxon>
        <taxon>Lactobacillales</taxon>
        <taxon>Lactobacillaceae</taxon>
        <taxon>Ligilactobacillus</taxon>
    </lineage>
</organism>
<proteinExistence type="predicted"/>
<keyword evidence="2" id="KW-0812">Transmembrane</keyword>
<feature type="transmembrane region" description="Helical" evidence="2">
    <location>
        <begin position="186"/>
        <end position="207"/>
    </location>
</feature>
<accession>A0A1D7TQL9</accession>
<keyword evidence="3" id="KW-0808">Transferase</keyword>
<evidence type="ECO:0000313" key="3">
    <source>
        <dbReference type="EMBL" id="AOO73266.1"/>
    </source>
</evidence>
<name>A0A1D7TQL9_9LACO</name>
<keyword evidence="2" id="KW-0472">Membrane</keyword>
<feature type="compositionally biased region" description="Low complexity" evidence="1">
    <location>
        <begin position="40"/>
        <end position="99"/>
    </location>
</feature>
<reference evidence="3 4" key="1">
    <citation type="submission" date="2016-09" db="EMBL/GenBank/DDBJ databases">
        <title>Complete Genome Sequence of Lactobacillus salivarius Jin.</title>
        <authorList>
            <person name="Jin N."/>
            <person name="Li C."/>
            <person name="Wang M."/>
            <person name="Ren D."/>
            <person name="Di Y."/>
            <person name="Pan R."/>
            <person name="Du S."/>
            <person name="Lu H."/>
            <person name="Li X."/>
            <person name="Tian M."/>
        </authorList>
    </citation>
    <scope>NUCLEOTIDE SEQUENCE [LARGE SCALE GENOMIC DNA]</scope>
    <source>
        <strain evidence="3 4">CICC 23174</strain>
    </source>
</reference>